<gene>
    <name evidence="5" type="ORF">T310_4321</name>
</gene>
<dbReference type="OrthoDB" id="429813at2759"/>
<keyword evidence="1" id="KW-0596">Phosphopantetheine</keyword>
<dbReference type="InterPro" id="IPR042099">
    <property type="entry name" value="ANL_N_sf"/>
</dbReference>
<dbReference type="InterPro" id="IPR013120">
    <property type="entry name" value="FAR_NAD-bd"/>
</dbReference>
<proteinExistence type="predicted"/>
<dbReference type="Pfam" id="PF00501">
    <property type="entry name" value="AMP-binding"/>
    <property type="match status" value="1"/>
</dbReference>
<dbReference type="Gene3D" id="3.40.50.720">
    <property type="entry name" value="NAD(P)-binding Rossmann-like Domain"/>
    <property type="match status" value="1"/>
</dbReference>
<evidence type="ECO:0000313" key="5">
    <source>
        <dbReference type="EMBL" id="KKA21664.1"/>
    </source>
</evidence>
<evidence type="ECO:0000259" key="4">
    <source>
        <dbReference type="Pfam" id="PF07993"/>
    </source>
</evidence>
<dbReference type="InterPro" id="IPR036736">
    <property type="entry name" value="ACP-like_sf"/>
</dbReference>
<dbReference type="InterPro" id="IPR020845">
    <property type="entry name" value="AMP-binding_CS"/>
</dbReference>
<reference evidence="5 6" key="1">
    <citation type="submission" date="2015-04" db="EMBL/GenBank/DDBJ databases">
        <authorList>
            <person name="Heijne W.H."/>
            <person name="Fedorova N.D."/>
            <person name="Nierman W.C."/>
            <person name="Vollebregt A.W."/>
            <person name="Zhao Z."/>
            <person name="Wu L."/>
            <person name="Kumar M."/>
            <person name="Stam H."/>
            <person name="van den Berg M.A."/>
            <person name="Pel H.J."/>
        </authorList>
    </citation>
    <scope>NUCLEOTIDE SEQUENCE [LARGE SCALE GENOMIC DNA]</scope>
    <source>
        <strain evidence="5 6">CBS 393.64</strain>
    </source>
</reference>
<dbReference type="InterPro" id="IPR000873">
    <property type="entry name" value="AMP-dep_synth/lig_dom"/>
</dbReference>
<feature type="domain" description="Thioester reductase (TE)" evidence="4">
    <location>
        <begin position="677"/>
        <end position="914"/>
    </location>
</feature>
<sequence length="1034" mass="114753">MAEQYGRRLMVGVLEEEAQHNPQRVFALIPASSDLQDGFRQVTFQQMKAAVDYTVHWLQAAFGTFSLHETLAYVGVPDLRYNILFYAALKLRLKVFLPSPRNPPATNASLFEQTQCTKLVCSPELAPMAEKIQLAVSSLRCLIFPPLDELLTARPVPVPYTFDFDQVRREPILILHSSGSTGIPKPVTMTHGSFAVVDNDRNFPTIPGRRNHDLTTWDFPPGSYLYVPFPPFHLAGFFNNVMLPVFTKTVPVFGPPTRLPSGGLAAQILRSLDVRGCFLPPTIAAELYHEPDGPDLLKRLDVLCYAGGPLPEAIGNELVKHVQLCQFYGSTEIGQVRQLVPPKEHWQYMEFHPLGNQELQPADDDAYEMVIYANEETEDFSALNHNFPGVREYRTKDLFKPHPTQPGLWKFHARRDDIIVLSSGEKVNPIPMELGVEAVSGVAGALVAGQGQPRVALLVELKPDHGLGPDPVAALWPRVAELNANTSGPGRVSKSMILVADAKKPFVRAAKGTVVRKLTLAAYETELKALFEGSHTRSQPKALKPTAFRLNDVKTLIHSIAEDVLDRQDVNDAENLYIQGLDSVKTLETIEQLRESLKSHSSEPLRWLSPEILYNYPTVNELSTVLLEWLNTGAHPKQTDRVAKVRDMLSLYEASLPTSSVSQSGDSARETLSVVLIGSTGYLGQYLLTALSQDPRVGRIICLNRSATARERWAAHTNQSQSEWENKIRFIQVDFTKDAFGLQENVYNELKDECDVILHSAWQVNFVLPLATFTDSLSGLLNSIKLAAASKRRPRLLYMSSIAATGVFGKPGSPKKLVPEDAVNDADEAMRTGYAESKHVAEQLIRAANTKSGLLASVLRIGQIAPASSSSHKIIWPATDSSTSLLRTSKTLQAVPTDLLDIDWLPVDVVVSIIQSIMHQDCSATAPTEIRYYNLVNPVPTPWSEVVPSIQSWCGKTTVTKTLKEWIKVLKSQSFKHDPQQLPALRLLSFFELLSERGDTHGYHQENLLKVIGNTLDIRPVDAKQLEAWLAALE</sequence>
<protein>
    <submittedName>
        <fullName evidence="5">NRPS-like enzyme</fullName>
    </submittedName>
</protein>
<keyword evidence="6" id="KW-1185">Reference proteome</keyword>
<dbReference type="Gene3D" id="3.40.50.12780">
    <property type="entry name" value="N-terminal domain of ligase-like"/>
    <property type="match status" value="1"/>
</dbReference>
<evidence type="ECO:0000313" key="6">
    <source>
        <dbReference type="Proteomes" id="UP000053958"/>
    </source>
</evidence>
<dbReference type="PANTHER" id="PTHR43439">
    <property type="entry name" value="PHENYLACETATE-COENZYME A LIGASE"/>
    <property type="match status" value="1"/>
</dbReference>
<name>A0A0F4YTW7_RASE3</name>
<dbReference type="SUPFAM" id="SSF51735">
    <property type="entry name" value="NAD(P)-binding Rossmann-fold domains"/>
    <property type="match status" value="1"/>
</dbReference>
<keyword evidence="2" id="KW-0597">Phosphoprotein</keyword>
<dbReference type="AlphaFoldDB" id="A0A0F4YTW7"/>
<dbReference type="InterPro" id="IPR036291">
    <property type="entry name" value="NAD(P)-bd_dom_sf"/>
</dbReference>
<dbReference type="GeneID" id="25316669"/>
<dbReference type="STRING" id="1408163.A0A0F4YTW7"/>
<dbReference type="SUPFAM" id="SSF47336">
    <property type="entry name" value="ACP-like"/>
    <property type="match status" value="1"/>
</dbReference>
<dbReference type="Pfam" id="PF07993">
    <property type="entry name" value="NAD_binding_4"/>
    <property type="match status" value="1"/>
</dbReference>
<evidence type="ECO:0000256" key="2">
    <source>
        <dbReference type="ARBA" id="ARBA00022553"/>
    </source>
</evidence>
<dbReference type="RefSeq" id="XP_013328276.1">
    <property type="nucleotide sequence ID" value="XM_013472822.1"/>
</dbReference>
<comment type="caution">
    <text evidence="5">The sequence shown here is derived from an EMBL/GenBank/DDBJ whole genome shotgun (WGS) entry which is preliminary data.</text>
</comment>
<dbReference type="Gene3D" id="1.10.1200.10">
    <property type="entry name" value="ACP-like"/>
    <property type="match status" value="1"/>
</dbReference>
<feature type="domain" description="AMP-dependent synthetase/ligase" evidence="3">
    <location>
        <begin position="15"/>
        <end position="348"/>
    </location>
</feature>
<accession>A0A0F4YTW7</accession>
<dbReference type="InterPro" id="IPR051414">
    <property type="entry name" value="Adenylate-forming_Reductase"/>
</dbReference>
<evidence type="ECO:0000259" key="3">
    <source>
        <dbReference type="Pfam" id="PF00501"/>
    </source>
</evidence>
<dbReference type="Pfam" id="PF23562">
    <property type="entry name" value="AMP-binding_C_3"/>
    <property type="match status" value="1"/>
</dbReference>
<organism evidence="5 6">
    <name type="scientific">Rasamsonia emersonii (strain ATCC 16479 / CBS 393.64 / IMI 116815)</name>
    <dbReference type="NCBI Taxonomy" id="1408163"/>
    <lineage>
        <taxon>Eukaryota</taxon>
        <taxon>Fungi</taxon>
        <taxon>Dikarya</taxon>
        <taxon>Ascomycota</taxon>
        <taxon>Pezizomycotina</taxon>
        <taxon>Eurotiomycetes</taxon>
        <taxon>Eurotiomycetidae</taxon>
        <taxon>Eurotiales</taxon>
        <taxon>Trichocomaceae</taxon>
        <taxon>Rasamsonia</taxon>
    </lineage>
</organism>
<evidence type="ECO:0000256" key="1">
    <source>
        <dbReference type="ARBA" id="ARBA00022450"/>
    </source>
</evidence>
<dbReference type="PROSITE" id="PS00455">
    <property type="entry name" value="AMP_BINDING"/>
    <property type="match status" value="1"/>
</dbReference>
<dbReference type="SUPFAM" id="SSF56801">
    <property type="entry name" value="Acetyl-CoA synthetase-like"/>
    <property type="match status" value="1"/>
</dbReference>
<dbReference type="Proteomes" id="UP000053958">
    <property type="component" value="Unassembled WGS sequence"/>
</dbReference>
<dbReference type="PANTHER" id="PTHR43439:SF2">
    <property type="entry name" value="ENZYME, PUTATIVE (JCVI)-RELATED"/>
    <property type="match status" value="1"/>
</dbReference>
<dbReference type="EMBL" id="LASV01000175">
    <property type="protein sequence ID" value="KKA21664.1"/>
    <property type="molecule type" value="Genomic_DNA"/>
</dbReference>